<dbReference type="EMBL" id="CP013015">
    <property type="protein sequence ID" value="AMM39914.1"/>
    <property type="molecule type" value="Genomic_DNA"/>
</dbReference>
<dbReference type="RefSeq" id="WP_066060231.1">
    <property type="nucleotide sequence ID" value="NZ_CP013015.1"/>
</dbReference>
<accession>A0A7U4TFZ9</accession>
<dbReference type="KEGG" id="daw:HS1_000107"/>
<evidence type="ECO:0000313" key="2">
    <source>
        <dbReference type="Proteomes" id="UP000070560"/>
    </source>
</evidence>
<keyword evidence="2" id="KW-1185">Reference proteome</keyword>
<dbReference type="AlphaFoldDB" id="A0A7U4TFZ9"/>
<dbReference type="CDD" id="cd21631">
    <property type="entry name" value="RHH_CopG_NikR-like"/>
    <property type="match status" value="1"/>
</dbReference>
<protein>
    <submittedName>
        <fullName evidence="1">Ribbon-helix-helix protein, CopG family</fullName>
    </submittedName>
</protein>
<evidence type="ECO:0000313" key="1">
    <source>
        <dbReference type="EMBL" id="AMM39914.1"/>
    </source>
</evidence>
<organism evidence="1 2">
    <name type="scientific">Desulfofervidus auxilii</name>
    <dbReference type="NCBI Taxonomy" id="1621989"/>
    <lineage>
        <taxon>Bacteria</taxon>
        <taxon>Pseudomonadati</taxon>
        <taxon>Thermodesulfobacteriota</taxon>
        <taxon>Candidatus Desulfofervidia</taxon>
        <taxon>Candidatus Desulfofervidales</taxon>
        <taxon>Candidatus Desulfofervidaceae</taxon>
        <taxon>Candidatus Desulfofervidus</taxon>
    </lineage>
</organism>
<gene>
    <name evidence="1" type="ORF">HS1_000107</name>
</gene>
<reference evidence="1 2" key="1">
    <citation type="submission" date="2015-10" db="EMBL/GenBank/DDBJ databases">
        <title>Candidatus Desulfofervidus auxilii, a hydrogenotrophic sulfate-reducing bacterium involved in the thermophilic anaerobic oxidation of methane.</title>
        <authorList>
            <person name="Krukenberg V."/>
            <person name="Richter M."/>
            <person name="Wegener G."/>
        </authorList>
    </citation>
    <scope>NUCLEOTIDE SEQUENCE [LARGE SCALE GENOMIC DNA]</scope>
    <source>
        <strain evidence="1 2">HS1</strain>
    </source>
</reference>
<dbReference type="OrthoDB" id="3837976at2"/>
<dbReference type="Proteomes" id="UP000070560">
    <property type="component" value="Chromosome"/>
</dbReference>
<sequence length="80" mass="9836">MKRTQIYLSDDLYFELKNRSKRSISETIRQILRENLMPNKKEKILSSIDEAFGLWQDRKFDTETYIRNIRKGTRLDNFRY</sequence>
<name>A0A7U4TFZ9_DESA2</name>
<proteinExistence type="predicted"/>